<reference evidence="5" key="4">
    <citation type="submission" date="2025-09" db="UniProtKB">
        <authorList>
            <consortium name="Ensembl"/>
        </authorList>
    </citation>
    <scope>IDENTIFICATION</scope>
</reference>
<feature type="region of interest" description="Disordered" evidence="2">
    <location>
        <begin position="132"/>
        <end position="175"/>
    </location>
</feature>
<reference evidence="5" key="3">
    <citation type="submission" date="2025-08" db="UniProtKB">
        <authorList>
            <consortium name="Ensembl"/>
        </authorList>
    </citation>
    <scope>IDENTIFICATION</scope>
</reference>
<feature type="domain" description="Rho-GAP" evidence="4">
    <location>
        <begin position="203"/>
        <end position="401"/>
    </location>
</feature>
<dbReference type="PROSITE" id="PS50003">
    <property type="entry name" value="PH_DOMAIN"/>
    <property type="match status" value="1"/>
</dbReference>
<feature type="compositionally biased region" description="Basic and acidic residues" evidence="2">
    <location>
        <begin position="163"/>
        <end position="174"/>
    </location>
</feature>
<dbReference type="Proteomes" id="UP000008144">
    <property type="component" value="Chromosome 14"/>
</dbReference>
<dbReference type="GO" id="GO:0005737">
    <property type="term" value="C:cytoplasm"/>
    <property type="evidence" value="ECO:0000318"/>
    <property type="project" value="GO_Central"/>
</dbReference>
<dbReference type="PANTHER" id="PTHR23176">
    <property type="entry name" value="RHO/RAC/CDC GTPASE-ACTIVATING PROTEIN"/>
    <property type="match status" value="1"/>
</dbReference>
<reference evidence="6" key="1">
    <citation type="journal article" date="2002" name="Science">
        <title>The draft genome of Ciona intestinalis: insights into chordate and vertebrate origins.</title>
        <authorList>
            <person name="Dehal P."/>
            <person name="Satou Y."/>
            <person name="Campbell R.K."/>
            <person name="Chapman J."/>
            <person name="Degnan B."/>
            <person name="De Tomaso A."/>
            <person name="Davidson B."/>
            <person name="Di Gregorio A."/>
            <person name="Gelpke M."/>
            <person name="Goodstein D.M."/>
            <person name="Harafuji N."/>
            <person name="Hastings K.E."/>
            <person name="Ho I."/>
            <person name="Hotta K."/>
            <person name="Huang W."/>
            <person name="Kawashima T."/>
            <person name="Lemaire P."/>
            <person name="Martinez D."/>
            <person name="Meinertzhagen I.A."/>
            <person name="Necula S."/>
            <person name="Nonaka M."/>
            <person name="Putnam N."/>
            <person name="Rash S."/>
            <person name="Saiga H."/>
            <person name="Satake M."/>
            <person name="Terry A."/>
            <person name="Yamada L."/>
            <person name="Wang H.G."/>
            <person name="Awazu S."/>
            <person name="Azumi K."/>
            <person name="Boore J."/>
            <person name="Branno M."/>
            <person name="Chin-Bow S."/>
            <person name="DeSantis R."/>
            <person name="Doyle S."/>
            <person name="Francino P."/>
            <person name="Keys D.N."/>
            <person name="Haga S."/>
            <person name="Hayashi H."/>
            <person name="Hino K."/>
            <person name="Imai K.S."/>
            <person name="Inaba K."/>
            <person name="Kano S."/>
            <person name="Kobayashi K."/>
            <person name="Kobayashi M."/>
            <person name="Lee B.I."/>
            <person name="Makabe K.W."/>
            <person name="Manohar C."/>
            <person name="Matassi G."/>
            <person name="Medina M."/>
            <person name="Mochizuki Y."/>
            <person name="Mount S."/>
            <person name="Morishita T."/>
            <person name="Miura S."/>
            <person name="Nakayama A."/>
            <person name="Nishizaka S."/>
            <person name="Nomoto H."/>
            <person name="Ohta F."/>
            <person name="Oishi K."/>
            <person name="Rigoutsos I."/>
            <person name="Sano M."/>
            <person name="Sasaki A."/>
            <person name="Sasakura Y."/>
            <person name="Shoguchi E."/>
            <person name="Shin-i T."/>
            <person name="Spagnuolo A."/>
            <person name="Stainier D."/>
            <person name="Suzuki M.M."/>
            <person name="Tassy O."/>
            <person name="Takatori N."/>
            <person name="Tokuoka M."/>
            <person name="Yagi K."/>
            <person name="Yoshizaki F."/>
            <person name="Wada S."/>
            <person name="Zhang C."/>
            <person name="Hyatt P.D."/>
            <person name="Larimer F."/>
            <person name="Detter C."/>
            <person name="Doggett N."/>
            <person name="Glavina T."/>
            <person name="Hawkins T."/>
            <person name="Richardson P."/>
            <person name="Lucas S."/>
            <person name="Kohara Y."/>
            <person name="Levine M."/>
            <person name="Satoh N."/>
            <person name="Rokhsar D.S."/>
        </authorList>
    </citation>
    <scope>NUCLEOTIDE SEQUENCE [LARGE SCALE GENOMIC DNA]</scope>
</reference>
<dbReference type="FunCoup" id="F6YAG6">
    <property type="interactions" value="7"/>
</dbReference>
<dbReference type="CDD" id="cd13233">
    <property type="entry name" value="PH_ARHGAP9-like"/>
    <property type="match status" value="1"/>
</dbReference>
<evidence type="ECO:0000259" key="3">
    <source>
        <dbReference type="PROSITE" id="PS50003"/>
    </source>
</evidence>
<dbReference type="FunFam" id="1.10.555.10:FF:000003">
    <property type="entry name" value="Putative rho GTPase-activating protein 12"/>
    <property type="match status" value="1"/>
</dbReference>
<dbReference type="SUPFAM" id="SSF50729">
    <property type="entry name" value="PH domain-like"/>
    <property type="match status" value="1"/>
</dbReference>
<dbReference type="GO" id="GO:0005886">
    <property type="term" value="C:plasma membrane"/>
    <property type="evidence" value="ECO:0000318"/>
    <property type="project" value="GO_Central"/>
</dbReference>
<dbReference type="AlphaFoldDB" id="F6YAG6"/>
<dbReference type="InterPro" id="IPR008936">
    <property type="entry name" value="Rho_GTPase_activation_prot"/>
</dbReference>
<dbReference type="Pfam" id="PF00169">
    <property type="entry name" value="PH"/>
    <property type="match status" value="1"/>
</dbReference>
<dbReference type="InParanoid" id="F6YAG6"/>
<evidence type="ECO:0000313" key="6">
    <source>
        <dbReference type="Proteomes" id="UP000008144"/>
    </source>
</evidence>
<dbReference type="InterPro" id="IPR001849">
    <property type="entry name" value="PH_domain"/>
</dbReference>
<dbReference type="OMA" id="DHNQWED"/>
<dbReference type="Gene3D" id="2.30.29.30">
    <property type="entry name" value="Pleckstrin-homology domain (PH domain)/Phosphotyrosine-binding domain (PTB)"/>
    <property type="match status" value="1"/>
</dbReference>
<feature type="compositionally biased region" description="Basic residues" evidence="2">
    <location>
        <begin position="148"/>
        <end position="161"/>
    </location>
</feature>
<dbReference type="SMART" id="SM00324">
    <property type="entry name" value="RhoGAP"/>
    <property type="match status" value="1"/>
</dbReference>
<dbReference type="PANTHER" id="PTHR23176:SF129">
    <property type="entry name" value="RHO GTPASE ACTIVATING PROTEIN AT 16F, ISOFORM E-RELATED"/>
    <property type="match status" value="1"/>
</dbReference>
<dbReference type="GeneTree" id="ENSGT00950000182860"/>
<dbReference type="STRING" id="7719.ENSCINP00000026156"/>
<dbReference type="InterPro" id="IPR050729">
    <property type="entry name" value="Rho-GAP"/>
</dbReference>
<protein>
    <recommendedName>
        <fullName evidence="7">Rho-GAP domain-containing protein</fullName>
    </recommendedName>
</protein>
<dbReference type="EMBL" id="EAAA01001250">
    <property type="status" value="NOT_ANNOTATED_CDS"/>
    <property type="molecule type" value="Genomic_DNA"/>
</dbReference>
<dbReference type="Ensembl" id="ENSCINT00000026402.2">
    <property type="protein sequence ID" value="ENSCINP00000026156.2"/>
    <property type="gene ID" value="ENSCING00000003446.3"/>
</dbReference>
<proteinExistence type="predicted"/>
<dbReference type="GO" id="GO:0007264">
    <property type="term" value="P:small GTPase-mediated signal transduction"/>
    <property type="evidence" value="ECO:0000318"/>
    <property type="project" value="GO_Central"/>
</dbReference>
<dbReference type="SMART" id="SM00233">
    <property type="entry name" value="PH"/>
    <property type="match status" value="1"/>
</dbReference>
<sequence length="403" mass="46631">VIERQGRLYWTKLVEAGKKQRKNWLQQWVVLLANNLLFYKDQKQAVMTKSTPHGRPDSSCDLRGAVVDWARDKSSKKNVLELKTVRGLSLLLQHEDITTIQKWLTAIKVTIQRAIQNTTSINTLNLESIKLQNRNSRDRDEDDEDDHKKKKDKKKKSKAPSRHGSDAKNSDKVRSKLRKFINRRPTMESLQERGIIKETVFGCPLEKLCEKEQTHIPNFIKLCVAEVERRGLEVDGIYRVSGNLSHVQKLRYMIDRDEPVNLSEPEWEDIHLVTGALKMFLRELPEPVIPFAFFDKFVTACKMQDQPQRLKSTKALVQALPAVNRETLTYLMQHFRRVVERSSQNRMQIQNIAIVFGPTLLLKPPEDSQSRPDSGGSSMAIYMAFQNQIIDYMLSGFESIFLK</sequence>
<evidence type="ECO:0000259" key="4">
    <source>
        <dbReference type="PROSITE" id="PS50238"/>
    </source>
</evidence>
<dbReference type="HOGENOM" id="CLU_015883_1_0_1"/>
<reference evidence="5" key="2">
    <citation type="journal article" date="2008" name="Genome Biol.">
        <title>Improved genome assembly and evidence-based global gene model set for the chordate Ciona intestinalis: new insight into intron and operon populations.</title>
        <authorList>
            <person name="Satou Y."/>
            <person name="Mineta K."/>
            <person name="Ogasawara M."/>
            <person name="Sasakura Y."/>
            <person name="Shoguchi E."/>
            <person name="Ueno K."/>
            <person name="Yamada L."/>
            <person name="Matsumoto J."/>
            <person name="Wasserscheid J."/>
            <person name="Dewar K."/>
            <person name="Wiley G.B."/>
            <person name="Macmil S.L."/>
            <person name="Roe B.A."/>
            <person name="Zeller R.W."/>
            <person name="Hastings K.E."/>
            <person name="Lemaire P."/>
            <person name="Lindquist E."/>
            <person name="Endo T."/>
            <person name="Hotta K."/>
            <person name="Inaba K."/>
        </authorList>
    </citation>
    <scope>NUCLEOTIDE SEQUENCE [LARGE SCALE GENOMIC DNA]</scope>
    <source>
        <strain evidence="5">wild type</strain>
    </source>
</reference>
<organism evidence="5 6">
    <name type="scientific">Ciona intestinalis</name>
    <name type="common">Transparent sea squirt</name>
    <name type="synonym">Ascidia intestinalis</name>
    <dbReference type="NCBI Taxonomy" id="7719"/>
    <lineage>
        <taxon>Eukaryota</taxon>
        <taxon>Metazoa</taxon>
        <taxon>Chordata</taxon>
        <taxon>Tunicata</taxon>
        <taxon>Ascidiacea</taxon>
        <taxon>Phlebobranchia</taxon>
        <taxon>Cionidae</taxon>
        <taxon>Ciona</taxon>
    </lineage>
</organism>
<feature type="domain" description="PH" evidence="3">
    <location>
        <begin position="1"/>
        <end position="112"/>
    </location>
</feature>
<dbReference type="SUPFAM" id="SSF48350">
    <property type="entry name" value="GTPase activation domain, GAP"/>
    <property type="match status" value="1"/>
</dbReference>
<dbReference type="GO" id="GO:0005096">
    <property type="term" value="F:GTPase activator activity"/>
    <property type="evidence" value="ECO:0000318"/>
    <property type="project" value="GO_Central"/>
</dbReference>
<dbReference type="PROSITE" id="PS50238">
    <property type="entry name" value="RHOGAP"/>
    <property type="match status" value="1"/>
</dbReference>
<keyword evidence="6" id="KW-1185">Reference proteome</keyword>
<dbReference type="InterPro" id="IPR000198">
    <property type="entry name" value="RhoGAP_dom"/>
</dbReference>
<dbReference type="Pfam" id="PF00620">
    <property type="entry name" value="RhoGAP"/>
    <property type="match status" value="1"/>
</dbReference>
<dbReference type="Gene3D" id="1.10.555.10">
    <property type="entry name" value="Rho GTPase activation protein"/>
    <property type="match status" value="1"/>
</dbReference>
<accession>F6YAG6</accession>
<name>F6YAG6_CIOIN</name>
<dbReference type="InterPro" id="IPR011993">
    <property type="entry name" value="PH-like_dom_sf"/>
</dbReference>
<keyword evidence="1" id="KW-0343">GTPase activation</keyword>
<evidence type="ECO:0000256" key="2">
    <source>
        <dbReference type="SAM" id="MobiDB-lite"/>
    </source>
</evidence>
<evidence type="ECO:0008006" key="7">
    <source>
        <dbReference type="Google" id="ProtNLM"/>
    </source>
</evidence>
<evidence type="ECO:0000256" key="1">
    <source>
        <dbReference type="ARBA" id="ARBA00022468"/>
    </source>
</evidence>
<evidence type="ECO:0000313" key="5">
    <source>
        <dbReference type="Ensembl" id="ENSCINP00000026156.2"/>
    </source>
</evidence>